<dbReference type="GO" id="GO:0009252">
    <property type="term" value="P:peptidoglycan biosynthetic process"/>
    <property type="evidence" value="ECO:0007669"/>
    <property type="project" value="UniProtKB-UniRule"/>
</dbReference>
<dbReference type="RefSeq" id="WP_166532470.1">
    <property type="nucleotide sequence ID" value="NZ_VNHW01000004.1"/>
</dbReference>
<organism evidence="15 16">
    <name type="scientific">Blastococcus xanthinilyticus</name>
    <dbReference type="NCBI Taxonomy" id="1564164"/>
    <lineage>
        <taxon>Bacteria</taxon>
        <taxon>Bacillati</taxon>
        <taxon>Actinomycetota</taxon>
        <taxon>Actinomycetes</taxon>
        <taxon>Geodermatophilales</taxon>
        <taxon>Geodermatophilaceae</taxon>
        <taxon>Blastococcus</taxon>
    </lineage>
</organism>
<dbReference type="GO" id="GO:0008766">
    <property type="term" value="F:UDP-N-acetylmuramoylalanyl-D-glutamyl-2,6-diaminopimelate-D-alanyl-D-alanine ligase activity"/>
    <property type="evidence" value="ECO:0007669"/>
    <property type="project" value="RHEA"/>
</dbReference>
<dbReference type="Gene3D" id="3.90.190.20">
    <property type="entry name" value="Mur ligase, C-terminal domain"/>
    <property type="match status" value="1"/>
</dbReference>
<dbReference type="GO" id="GO:0008360">
    <property type="term" value="P:regulation of cell shape"/>
    <property type="evidence" value="ECO:0007669"/>
    <property type="project" value="UniProtKB-KW"/>
</dbReference>
<keyword evidence="5 10" id="KW-0067">ATP-binding</keyword>
<evidence type="ECO:0000313" key="15">
    <source>
        <dbReference type="EMBL" id="TYP88314.1"/>
    </source>
</evidence>
<evidence type="ECO:0000256" key="9">
    <source>
        <dbReference type="ARBA" id="ARBA00023316"/>
    </source>
</evidence>
<dbReference type="InterPro" id="IPR005863">
    <property type="entry name" value="UDP-N-AcMur_synth"/>
</dbReference>
<keyword evidence="6 10" id="KW-0133">Cell shape</keyword>
<dbReference type="Gene3D" id="3.40.1390.10">
    <property type="entry name" value="MurE/MurF, N-terminal domain"/>
    <property type="match status" value="1"/>
</dbReference>
<evidence type="ECO:0000256" key="5">
    <source>
        <dbReference type="ARBA" id="ARBA00022840"/>
    </source>
</evidence>
<dbReference type="Pfam" id="PF08245">
    <property type="entry name" value="Mur_ligase_M"/>
    <property type="match status" value="1"/>
</dbReference>
<dbReference type="GO" id="GO:0071555">
    <property type="term" value="P:cell wall organization"/>
    <property type="evidence" value="ECO:0007669"/>
    <property type="project" value="UniProtKB-KW"/>
</dbReference>
<evidence type="ECO:0000256" key="4">
    <source>
        <dbReference type="ARBA" id="ARBA00022741"/>
    </source>
</evidence>
<dbReference type="NCBIfam" id="TIGR01143">
    <property type="entry name" value="murF"/>
    <property type="match status" value="1"/>
</dbReference>
<comment type="pathway">
    <text evidence="10 11">Cell wall biogenesis; peptidoglycan biosynthesis.</text>
</comment>
<protein>
    <recommendedName>
        <fullName evidence="10 11">UDP-N-acetylmuramoyl-tripeptide--D-alanyl-D-alanine ligase</fullName>
        <ecNumber evidence="10 11">6.3.2.10</ecNumber>
    </recommendedName>
    <alternativeName>
        <fullName evidence="10">D-alanyl-D-alanine-adding enzyme</fullName>
    </alternativeName>
</protein>
<evidence type="ECO:0000259" key="12">
    <source>
        <dbReference type="Pfam" id="PF01225"/>
    </source>
</evidence>
<proteinExistence type="inferred from homology"/>
<sequence length="467" mass="46455">MIELSPTEVAELAGGRLVGPPDGGVAGRVTGKVTLDSRAVAAGDLFVAVAGERADGHDFLGAAAAAGAVAALAARPDPALPCVVVDDPVEALGRLAAGVHERLARAGLLTLGITGSSGKTSTKDLLGQVLAVGGPTVSPPGSYNNDIGLPLTVLSADEGTRFLVLEMGARGPGHIARLCRVARPQVGVVLNVGSAHLGEFGSAEVIAQAKGELVEALPADGAAVLNADDARVLGMAERTRARVVTTGRAPAADVRAVDVALDDAARAGFTLVAGGERHPVALRVVGEHQVANALSAAGAALAAGLTPAEVAGALSAAAPRSRWRMEVDRRADGVTVVNDAYNANPESMRAALAALAGLAGERRIAVLGGMAELGPDAAAEHERLGRDAVAAGADLVVAVGADAVGIAEGATAAGRRAGEESVHVPDRGAALAWLSEVLRPGDVVLVKASRAYGLELLAADLLGGAAQ</sequence>
<keyword evidence="2 10" id="KW-0436">Ligase</keyword>
<accession>A0A5S5CYZ4</accession>
<comment type="caution">
    <text evidence="15">The sequence shown here is derived from an EMBL/GenBank/DDBJ whole genome shotgun (WGS) entry which is preliminary data.</text>
</comment>
<dbReference type="HAMAP" id="MF_02019">
    <property type="entry name" value="MurF"/>
    <property type="match status" value="1"/>
</dbReference>
<dbReference type="InterPro" id="IPR036615">
    <property type="entry name" value="Mur_ligase_C_dom_sf"/>
</dbReference>
<dbReference type="AlphaFoldDB" id="A0A5S5CYZ4"/>
<evidence type="ECO:0000256" key="7">
    <source>
        <dbReference type="ARBA" id="ARBA00022984"/>
    </source>
</evidence>
<dbReference type="Gene3D" id="3.40.1190.10">
    <property type="entry name" value="Mur-like, catalytic domain"/>
    <property type="match status" value="1"/>
</dbReference>
<feature type="domain" description="Mur ligase N-terminal catalytic" evidence="12">
    <location>
        <begin position="33"/>
        <end position="77"/>
    </location>
</feature>
<dbReference type="GO" id="GO:0051301">
    <property type="term" value="P:cell division"/>
    <property type="evidence" value="ECO:0007669"/>
    <property type="project" value="UniProtKB-KW"/>
</dbReference>
<evidence type="ECO:0000256" key="1">
    <source>
        <dbReference type="ARBA" id="ARBA00022490"/>
    </source>
</evidence>
<dbReference type="UniPathway" id="UPA00219"/>
<keyword evidence="1 10" id="KW-0963">Cytoplasm</keyword>
<feature type="domain" description="Mur ligase C-terminal" evidence="13">
    <location>
        <begin position="324"/>
        <end position="450"/>
    </location>
</feature>
<comment type="function">
    <text evidence="10 11">Involved in cell wall formation. Catalyzes the final step in the synthesis of UDP-N-acetylmuramoyl-pentapeptide, the precursor of murein.</text>
</comment>
<dbReference type="SUPFAM" id="SSF53623">
    <property type="entry name" value="MurD-like peptide ligases, catalytic domain"/>
    <property type="match status" value="1"/>
</dbReference>
<dbReference type="GO" id="GO:0047480">
    <property type="term" value="F:UDP-N-acetylmuramoyl-tripeptide-D-alanyl-D-alanine ligase activity"/>
    <property type="evidence" value="ECO:0007669"/>
    <property type="project" value="UniProtKB-UniRule"/>
</dbReference>
<evidence type="ECO:0000256" key="6">
    <source>
        <dbReference type="ARBA" id="ARBA00022960"/>
    </source>
</evidence>
<dbReference type="InterPro" id="IPR051046">
    <property type="entry name" value="MurCDEF_CellWall_CoF430Synth"/>
</dbReference>
<dbReference type="GO" id="GO:0005524">
    <property type="term" value="F:ATP binding"/>
    <property type="evidence" value="ECO:0007669"/>
    <property type="project" value="UniProtKB-UniRule"/>
</dbReference>
<name>A0A5S5CYZ4_9ACTN</name>
<keyword evidence="9 10" id="KW-0961">Cell wall biogenesis/degradation</keyword>
<dbReference type="InterPro" id="IPR004101">
    <property type="entry name" value="Mur_ligase_C"/>
</dbReference>
<evidence type="ECO:0000256" key="8">
    <source>
        <dbReference type="ARBA" id="ARBA00023306"/>
    </source>
</evidence>
<evidence type="ECO:0000256" key="10">
    <source>
        <dbReference type="HAMAP-Rule" id="MF_02019"/>
    </source>
</evidence>
<evidence type="ECO:0000313" key="16">
    <source>
        <dbReference type="Proteomes" id="UP000322499"/>
    </source>
</evidence>
<gene>
    <name evidence="10" type="primary">murF</name>
    <name evidence="15" type="ORF">BD833_10417</name>
</gene>
<evidence type="ECO:0000256" key="2">
    <source>
        <dbReference type="ARBA" id="ARBA00022598"/>
    </source>
</evidence>
<dbReference type="PANTHER" id="PTHR43024:SF1">
    <property type="entry name" value="UDP-N-ACETYLMURAMOYL-TRIPEPTIDE--D-ALANYL-D-ALANINE LIGASE"/>
    <property type="match status" value="1"/>
</dbReference>
<dbReference type="InterPro" id="IPR000713">
    <property type="entry name" value="Mur_ligase_N"/>
</dbReference>
<dbReference type="PANTHER" id="PTHR43024">
    <property type="entry name" value="UDP-N-ACETYLMURAMOYL-TRIPEPTIDE--D-ALANYL-D-ALANINE LIGASE"/>
    <property type="match status" value="1"/>
</dbReference>
<evidence type="ECO:0000259" key="13">
    <source>
        <dbReference type="Pfam" id="PF02875"/>
    </source>
</evidence>
<dbReference type="InterPro" id="IPR035911">
    <property type="entry name" value="MurE/MurF_N"/>
</dbReference>
<feature type="binding site" evidence="10">
    <location>
        <begin position="115"/>
        <end position="121"/>
    </location>
    <ligand>
        <name>ATP</name>
        <dbReference type="ChEBI" id="CHEBI:30616"/>
    </ligand>
</feature>
<comment type="similarity">
    <text evidence="10">Belongs to the MurCDEF family. MurF subfamily.</text>
</comment>
<dbReference type="Pfam" id="PF02875">
    <property type="entry name" value="Mur_ligase_C"/>
    <property type="match status" value="1"/>
</dbReference>
<keyword evidence="4 10" id="KW-0547">Nucleotide-binding</keyword>
<dbReference type="Proteomes" id="UP000322499">
    <property type="component" value="Unassembled WGS sequence"/>
</dbReference>
<dbReference type="GO" id="GO:0005737">
    <property type="term" value="C:cytoplasm"/>
    <property type="evidence" value="ECO:0007669"/>
    <property type="project" value="UniProtKB-SubCell"/>
</dbReference>
<dbReference type="InterPro" id="IPR013221">
    <property type="entry name" value="Mur_ligase_cen"/>
</dbReference>
<comment type="subcellular location">
    <subcellularLocation>
        <location evidence="10 11">Cytoplasm</location>
    </subcellularLocation>
</comment>
<evidence type="ECO:0000256" key="3">
    <source>
        <dbReference type="ARBA" id="ARBA00022618"/>
    </source>
</evidence>
<keyword evidence="16" id="KW-1185">Reference proteome</keyword>
<evidence type="ECO:0000256" key="11">
    <source>
        <dbReference type="RuleBase" id="RU004136"/>
    </source>
</evidence>
<keyword evidence="7 10" id="KW-0573">Peptidoglycan synthesis</keyword>
<keyword evidence="8 10" id="KW-0131">Cell cycle</keyword>
<dbReference type="SUPFAM" id="SSF63418">
    <property type="entry name" value="MurE/MurF N-terminal domain"/>
    <property type="match status" value="1"/>
</dbReference>
<comment type="catalytic activity">
    <reaction evidence="10 11">
        <text>D-alanyl-D-alanine + UDP-N-acetyl-alpha-D-muramoyl-L-alanyl-gamma-D-glutamyl-meso-2,6-diaminopimelate + ATP = UDP-N-acetyl-alpha-D-muramoyl-L-alanyl-gamma-D-glutamyl-meso-2,6-diaminopimeloyl-D-alanyl-D-alanine + ADP + phosphate + H(+)</text>
        <dbReference type="Rhea" id="RHEA:28374"/>
        <dbReference type="ChEBI" id="CHEBI:15378"/>
        <dbReference type="ChEBI" id="CHEBI:30616"/>
        <dbReference type="ChEBI" id="CHEBI:43474"/>
        <dbReference type="ChEBI" id="CHEBI:57822"/>
        <dbReference type="ChEBI" id="CHEBI:61386"/>
        <dbReference type="ChEBI" id="CHEBI:83905"/>
        <dbReference type="ChEBI" id="CHEBI:456216"/>
        <dbReference type="EC" id="6.3.2.10"/>
    </reaction>
</comment>
<dbReference type="Pfam" id="PF01225">
    <property type="entry name" value="Mur_ligase"/>
    <property type="match status" value="1"/>
</dbReference>
<dbReference type="SUPFAM" id="SSF53244">
    <property type="entry name" value="MurD-like peptide ligases, peptide-binding domain"/>
    <property type="match status" value="1"/>
</dbReference>
<evidence type="ECO:0000259" key="14">
    <source>
        <dbReference type="Pfam" id="PF08245"/>
    </source>
</evidence>
<feature type="domain" description="Mur ligase central" evidence="14">
    <location>
        <begin position="113"/>
        <end position="300"/>
    </location>
</feature>
<reference evidence="15 16" key="1">
    <citation type="submission" date="2019-07" db="EMBL/GenBank/DDBJ databases">
        <title>Genomic Encyclopedia of Archaeal and Bacterial Type Strains, Phase II (KMG-II): from individual species to whole genera.</title>
        <authorList>
            <person name="Goeker M."/>
        </authorList>
    </citation>
    <scope>NUCLEOTIDE SEQUENCE [LARGE SCALE GENOMIC DNA]</scope>
    <source>
        <strain evidence="15 16">DSM 46842</strain>
    </source>
</reference>
<dbReference type="InterPro" id="IPR036565">
    <property type="entry name" value="Mur-like_cat_sf"/>
</dbReference>
<dbReference type="EMBL" id="VNHW01000004">
    <property type="protein sequence ID" value="TYP88314.1"/>
    <property type="molecule type" value="Genomic_DNA"/>
</dbReference>
<dbReference type="EC" id="6.3.2.10" evidence="10 11"/>
<keyword evidence="3 10" id="KW-0132">Cell division</keyword>